<evidence type="ECO:0008006" key="4">
    <source>
        <dbReference type="Google" id="ProtNLM"/>
    </source>
</evidence>
<organism evidence="2 3">
    <name type="scientific">Vibrio pomeroyi</name>
    <dbReference type="NCBI Taxonomy" id="198832"/>
    <lineage>
        <taxon>Bacteria</taxon>
        <taxon>Pseudomonadati</taxon>
        <taxon>Pseudomonadota</taxon>
        <taxon>Gammaproteobacteria</taxon>
        <taxon>Vibrionales</taxon>
        <taxon>Vibrionaceae</taxon>
        <taxon>Vibrio</taxon>
    </lineage>
</organism>
<name>A0ABV4MRE6_9VIBR</name>
<feature type="transmembrane region" description="Helical" evidence="1">
    <location>
        <begin position="12"/>
        <end position="36"/>
    </location>
</feature>
<keyword evidence="3" id="KW-1185">Reference proteome</keyword>
<dbReference type="Proteomes" id="UP001570071">
    <property type="component" value="Unassembled WGS sequence"/>
</dbReference>
<feature type="transmembrane region" description="Helical" evidence="1">
    <location>
        <begin position="42"/>
        <end position="64"/>
    </location>
</feature>
<gene>
    <name evidence="2" type="ORF">AB6D66_01480</name>
</gene>
<comment type="caution">
    <text evidence="2">The sequence shown here is derived from an EMBL/GenBank/DDBJ whole genome shotgun (WGS) entry which is preliminary data.</text>
</comment>
<sequence>MKFSRKNLTTTAALGAAIEPLNIFILSVSACSLLVSAFASEWVAPLLASVVCFLLYLFLVMGMMKKNAKKYGDKYFQALHHFQISELEAKLKGLTKTPLVKKSEQLLRMYWDLRLSGGLSDTRKDTLGEATERYFEIMISSLSALARLPEGSEGIKKEEAKLSELSRHYQDALISECVTQTSSGDKEGFNELISKLEAIKFSNETVRG</sequence>
<evidence type="ECO:0000313" key="3">
    <source>
        <dbReference type="Proteomes" id="UP001570071"/>
    </source>
</evidence>
<keyword evidence="1" id="KW-1133">Transmembrane helix</keyword>
<accession>A0ABV4MRE6</accession>
<dbReference type="EMBL" id="JBFSSG010000001">
    <property type="protein sequence ID" value="MEZ8719719.1"/>
    <property type="molecule type" value="Genomic_DNA"/>
</dbReference>
<proteinExistence type="predicted"/>
<protein>
    <recommendedName>
        <fullName evidence="4">5-bromo-4-chloroindolyl phosphate hydrolysis protein</fullName>
    </recommendedName>
</protein>
<evidence type="ECO:0000256" key="1">
    <source>
        <dbReference type="SAM" id="Phobius"/>
    </source>
</evidence>
<evidence type="ECO:0000313" key="2">
    <source>
        <dbReference type="EMBL" id="MEZ8719719.1"/>
    </source>
</evidence>
<dbReference type="RefSeq" id="WP_269336685.1">
    <property type="nucleotide sequence ID" value="NZ_JBFSSG010000001.1"/>
</dbReference>
<reference evidence="2 3" key="1">
    <citation type="journal article" date="2024" name="ISME J.">
        <title>Tailless and filamentous prophages are predominant in marine Vibrio.</title>
        <authorList>
            <person name="Steensen K."/>
            <person name="Seneca J."/>
            <person name="Bartlau N."/>
            <person name="Yu X.A."/>
            <person name="Hussain F.A."/>
            <person name="Polz M.F."/>
        </authorList>
    </citation>
    <scope>NUCLEOTIDE SEQUENCE [LARGE SCALE GENOMIC DNA]</scope>
    <source>
        <strain evidence="2 3">10N.239.312.F12</strain>
    </source>
</reference>
<keyword evidence="1" id="KW-0472">Membrane</keyword>
<keyword evidence="1" id="KW-0812">Transmembrane</keyword>
<dbReference type="PROSITE" id="PS51257">
    <property type="entry name" value="PROKAR_LIPOPROTEIN"/>
    <property type="match status" value="1"/>
</dbReference>